<keyword evidence="3" id="KW-1185">Reference proteome</keyword>
<reference evidence="3" key="1">
    <citation type="journal article" date="2019" name="Int. J. Syst. Evol. Microbiol.">
        <title>The Global Catalogue of Microorganisms (GCM) 10K type strain sequencing project: providing services to taxonomists for standard genome sequencing and annotation.</title>
        <authorList>
            <consortium name="The Broad Institute Genomics Platform"/>
            <consortium name="The Broad Institute Genome Sequencing Center for Infectious Disease"/>
            <person name="Wu L."/>
            <person name="Ma J."/>
        </authorList>
    </citation>
    <scope>NUCLEOTIDE SEQUENCE [LARGE SCALE GENOMIC DNA]</scope>
    <source>
        <strain evidence="3">CCUG 53903</strain>
    </source>
</reference>
<evidence type="ECO:0000313" key="3">
    <source>
        <dbReference type="Proteomes" id="UP001596457"/>
    </source>
</evidence>
<accession>A0ABW2SE84</accession>
<sequence length="64" mass="7376">MRQLKKDDKKACQHLRSGREKGRWGSTGDYVCFECGYIFANEDEYQATSKKAKNSNSKDTPKKL</sequence>
<proteinExistence type="predicted"/>
<comment type="caution">
    <text evidence="2">The sequence shown here is derived from an EMBL/GenBank/DDBJ whole genome shotgun (WGS) entry which is preliminary data.</text>
</comment>
<dbReference type="EMBL" id="JBHTBZ010000041">
    <property type="protein sequence ID" value="MFC7461544.1"/>
    <property type="molecule type" value="Genomic_DNA"/>
</dbReference>
<feature type="compositionally biased region" description="Basic and acidic residues" evidence="1">
    <location>
        <begin position="1"/>
        <end position="23"/>
    </location>
</feature>
<gene>
    <name evidence="2" type="ORF">ACFQU0_14015</name>
</gene>
<dbReference type="RefSeq" id="WP_382201816.1">
    <property type="nucleotide sequence ID" value="NZ_JBHTBZ010000041.1"/>
</dbReference>
<name>A0ABW2SE84_9BURK</name>
<evidence type="ECO:0000313" key="2">
    <source>
        <dbReference type="EMBL" id="MFC7461544.1"/>
    </source>
</evidence>
<feature type="region of interest" description="Disordered" evidence="1">
    <location>
        <begin position="1"/>
        <end position="24"/>
    </location>
</feature>
<protein>
    <submittedName>
        <fullName evidence="2">Uncharacterized protein</fullName>
    </submittedName>
</protein>
<organism evidence="2 3">
    <name type="scientific">Hydrogenophaga defluvii</name>
    <dbReference type="NCBI Taxonomy" id="249410"/>
    <lineage>
        <taxon>Bacteria</taxon>
        <taxon>Pseudomonadati</taxon>
        <taxon>Pseudomonadota</taxon>
        <taxon>Betaproteobacteria</taxon>
        <taxon>Burkholderiales</taxon>
        <taxon>Comamonadaceae</taxon>
        <taxon>Hydrogenophaga</taxon>
    </lineage>
</organism>
<dbReference type="Proteomes" id="UP001596457">
    <property type="component" value="Unassembled WGS sequence"/>
</dbReference>
<evidence type="ECO:0000256" key="1">
    <source>
        <dbReference type="SAM" id="MobiDB-lite"/>
    </source>
</evidence>